<accession>A0A8J2SVX0</accession>
<comment type="caution">
    <text evidence="2">The sequence shown here is derived from an EMBL/GenBank/DDBJ whole genome shotgun (WGS) entry which is preliminary data.</text>
</comment>
<evidence type="ECO:0000313" key="2">
    <source>
        <dbReference type="EMBL" id="CAH0378468.1"/>
    </source>
</evidence>
<sequence length="227" mass="24880">MPHNLVQLAVAAREASGAPRAVPAIDEHRSDDEGVTPADEVEDRWMRRLAAILEAPTGENSSDAAQLTTDLWIGGRSAAMDVLAANSRGITDLVNICEPWCPLGPNSESIQYVGIEAEDRASFPILSDKWYGKIRSHVCAGRTRGAVFLIHSDVGANRSAAIAAALLLDDGINNLIEIVRLLKERRPRCLTNKGFRLELVRKARRMNRLAGPDDPDYEPRRRPGLLS</sequence>
<dbReference type="InterPro" id="IPR029021">
    <property type="entry name" value="Prot-tyrosine_phosphatase-like"/>
</dbReference>
<evidence type="ECO:0000313" key="3">
    <source>
        <dbReference type="Proteomes" id="UP000789595"/>
    </source>
</evidence>
<keyword evidence="3" id="KW-1185">Reference proteome</keyword>
<organism evidence="2 3">
    <name type="scientific">Pelagomonas calceolata</name>
    <dbReference type="NCBI Taxonomy" id="35677"/>
    <lineage>
        <taxon>Eukaryota</taxon>
        <taxon>Sar</taxon>
        <taxon>Stramenopiles</taxon>
        <taxon>Ochrophyta</taxon>
        <taxon>Pelagophyceae</taxon>
        <taxon>Pelagomonadales</taxon>
        <taxon>Pelagomonadaceae</taxon>
        <taxon>Pelagomonas</taxon>
    </lineage>
</organism>
<dbReference type="Pfam" id="PF00782">
    <property type="entry name" value="DSPc"/>
    <property type="match status" value="1"/>
</dbReference>
<dbReference type="SUPFAM" id="SSF52799">
    <property type="entry name" value="(Phosphotyrosine protein) phosphatases II"/>
    <property type="match status" value="1"/>
</dbReference>
<dbReference type="Gene3D" id="3.90.190.10">
    <property type="entry name" value="Protein tyrosine phosphatase superfamily"/>
    <property type="match status" value="1"/>
</dbReference>
<feature type="domain" description="Tyrosine specific protein phosphatases" evidence="1">
    <location>
        <begin position="128"/>
        <end position="187"/>
    </location>
</feature>
<dbReference type="Proteomes" id="UP000789595">
    <property type="component" value="Unassembled WGS sequence"/>
</dbReference>
<dbReference type="AlphaFoldDB" id="A0A8J2SVX0"/>
<dbReference type="InterPro" id="IPR000387">
    <property type="entry name" value="Tyr_Pase_dom"/>
</dbReference>
<dbReference type="InterPro" id="IPR000340">
    <property type="entry name" value="Dual-sp_phosphatase_cat-dom"/>
</dbReference>
<reference evidence="2" key="1">
    <citation type="submission" date="2021-11" db="EMBL/GenBank/DDBJ databases">
        <authorList>
            <consortium name="Genoscope - CEA"/>
            <person name="William W."/>
        </authorList>
    </citation>
    <scope>NUCLEOTIDE SEQUENCE</scope>
</reference>
<dbReference type="PROSITE" id="PS50056">
    <property type="entry name" value="TYR_PHOSPHATASE_2"/>
    <property type="match status" value="1"/>
</dbReference>
<protein>
    <recommendedName>
        <fullName evidence="1">Tyrosine specific protein phosphatases domain-containing protein</fullName>
    </recommendedName>
</protein>
<evidence type="ECO:0000259" key="1">
    <source>
        <dbReference type="PROSITE" id="PS50056"/>
    </source>
</evidence>
<proteinExistence type="predicted"/>
<name>A0A8J2SVX0_9STRA</name>
<gene>
    <name evidence="2" type="ORF">PECAL_6P00540</name>
</gene>
<dbReference type="EMBL" id="CAKKNE010000006">
    <property type="protein sequence ID" value="CAH0378468.1"/>
    <property type="molecule type" value="Genomic_DNA"/>
</dbReference>